<gene>
    <name evidence="2" type="ORF">BURPS1710A_2578</name>
</gene>
<organism evidence="2">
    <name type="scientific">Burkholderia pseudomallei 1710a</name>
    <dbReference type="NCBI Taxonomy" id="320371"/>
    <lineage>
        <taxon>Bacteria</taxon>
        <taxon>Pseudomonadati</taxon>
        <taxon>Pseudomonadota</taxon>
        <taxon>Betaproteobacteria</taxon>
        <taxon>Burkholderiales</taxon>
        <taxon>Burkholderiaceae</taxon>
        <taxon>Burkholderia</taxon>
        <taxon>pseudomallei group</taxon>
    </lineage>
</organism>
<protein>
    <submittedName>
        <fullName evidence="2">Uncharacterized protein</fullName>
    </submittedName>
</protein>
<proteinExistence type="predicted"/>
<dbReference type="Proteomes" id="UP000001812">
    <property type="component" value="Chromosome I"/>
</dbReference>
<accession>A0A0E1W3F3</accession>
<feature type="region of interest" description="Disordered" evidence="1">
    <location>
        <begin position="31"/>
        <end position="69"/>
    </location>
</feature>
<dbReference type="EMBL" id="CM000832">
    <property type="protein sequence ID" value="EET07745.1"/>
    <property type="molecule type" value="Genomic_DNA"/>
</dbReference>
<reference evidence="2" key="1">
    <citation type="submission" date="2009-05" db="EMBL/GenBank/DDBJ databases">
        <authorList>
            <person name="Harkins D.M."/>
            <person name="DeShazer D."/>
            <person name="Woods D.E."/>
            <person name="Brinkac L.M."/>
            <person name="Brown K.A."/>
            <person name="Hung G.C."/>
            <person name="Tuanyok A."/>
            <person name="Zhang B."/>
            <person name="Nierman W.C."/>
        </authorList>
    </citation>
    <scope>NUCLEOTIDE SEQUENCE [LARGE SCALE GENOMIC DNA]</scope>
    <source>
        <strain evidence="2">1710a</strain>
    </source>
</reference>
<sequence>MIPAPERFSTRRVRSRRAPFTAAVHDEAIRPSPCARGRPMTGRARRERAVAGVRTGATGMPAGSTNARSIHAQACNGHASIG</sequence>
<dbReference type="AlphaFoldDB" id="A0A0E1W3F3"/>
<evidence type="ECO:0000256" key="1">
    <source>
        <dbReference type="SAM" id="MobiDB-lite"/>
    </source>
</evidence>
<evidence type="ECO:0000313" key="2">
    <source>
        <dbReference type="EMBL" id="EET07745.1"/>
    </source>
</evidence>
<dbReference type="HOGENOM" id="CLU_2551790_0_0_4"/>
<name>A0A0E1W3F3_BURPE</name>